<sequence length="302" mass="34559">MNTIAIAVENNSGMSYSTLIPVRLGELGGEVVQLCNAKDIYLCLGVTTRFNDWIARRIQEYGFIEGQDFSMVTQNRVTKGRGGDRRSQGYSLSVDMAKELAMVERTEAGRAVRRYFIECEKKLRQIAPDVAAECLRKALNPQQQLQLSDKVHGKVACLEKARQRAGYCELWTHLKHRHQVAQYRDIPQSEFENACGFVDSYTWEGEWIGRQENPTSPAMQLSEHELSSIYLLMSRFALMYREHDRLQGVAKALDSKPLMNLFSQLHEGWFTFKSLDKRRDEFYATYKRVTGSEGGYAMRAAA</sequence>
<dbReference type="Pfam" id="PF08346">
    <property type="entry name" value="AntA"/>
    <property type="match status" value="1"/>
</dbReference>
<feature type="domain" description="ORF6C" evidence="2">
    <location>
        <begin position="117"/>
        <end position="204"/>
    </location>
</feature>
<evidence type="ECO:0000313" key="4">
    <source>
        <dbReference type="Proteomes" id="UP000284021"/>
    </source>
</evidence>
<evidence type="ECO:0000313" key="3">
    <source>
        <dbReference type="EMBL" id="RJG10910.1"/>
    </source>
</evidence>
<dbReference type="PANTHER" id="PTHR36180">
    <property type="entry name" value="DNA-BINDING PROTEIN-RELATED-RELATED"/>
    <property type="match status" value="1"/>
</dbReference>
<keyword evidence="4" id="KW-1185">Reference proteome</keyword>
<name>A0A418XEU1_9PSED</name>
<dbReference type="PANTHER" id="PTHR36180:SF1">
    <property type="entry name" value="ANTA_ANTB ANTIREPRESSOR DOMAIN-CONTAINING PROTEIN"/>
    <property type="match status" value="1"/>
</dbReference>
<reference evidence="3 4" key="1">
    <citation type="submission" date="2018-09" db="EMBL/GenBank/DDBJ databases">
        <authorList>
            <person name="Zhu H."/>
        </authorList>
    </citation>
    <scope>NUCLEOTIDE SEQUENCE [LARGE SCALE GENOMIC DNA]</scope>
    <source>
        <strain evidence="3 4">K1S02-6</strain>
    </source>
</reference>
<dbReference type="InterPro" id="IPR018878">
    <property type="entry name" value="ORF6C_dom"/>
</dbReference>
<dbReference type="Pfam" id="PF10552">
    <property type="entry name" value="ORF6C"/>
    <property type="match status" value="1"/>
</dbReference>
<dbReference type="RefSeq" id="WP_119955042.1">
    <property type="nucleotide sequence ID" value="NZ_QYUR01000003.1"/>
</dbReference>
<dbReference type="OrthoDB" id="79831at2"/>
<comment type="caution">
    <text evidence="3">The sequence shown here is derived from an EMBL/GenBank/DDBJ whole genome shotgun (WGS) entry which is preliminary data.</text>
</comment>
<organism evidence="3 4">
    <name type="scientific">Pseudomonas cavernicola</name>
    <dbReference type="NCBI Taxonomy" id="2320866"/>
    <lineage>
        <taxon>Bacteria</taxon>
        <taxon>Pseudomonadati</taxon>
        <taxon>Pseudomonadota</taxon>
        <taxon>Gammaproteobacteria</taxon>
        <taxon>Pseudomonadales</taxon>
        <taxon>Pseudomonadaceae</taxon>
        <taxon>Pseudomonas</taxon>
    </lineage>
</organism>
<protein>
    <recommendedName>
        <fullName evidence="5">AntA/AntB antirepressor domain-containing protein</fullName>
    </recommendedName>
</protein>
<dbReference type="Proteomes" id="UP000284021">
    <property type="component" value="Unassembled WGS sequence"/>
</dbReference>
<gene>
    <name evidence="3" type="ORF">D3879_14610</name>
</gene>
<evidence type="ECO:0000259" key="1">
    <source>
        <dbReference type="Pfam" id="PF08346"/>
    </source>
</evidence>
<evidence type="ECO:0000259" key="2">
    <source>
        <dbReference type="Pfam" id="PF10552"/>
    </source>
</evidence>
<dbReference type="EMBL" id="QYUR01000003">
    <property type="protein sequence ID" value="RJG10910.1"/>
    <property type="molecule type" value="Genomic_DNA"/>
</dbReference>
<feature type="domain" description="AntA/AntB antirepressor" evidence="1">
    <location>
        <begin position="35"/>
        <end position="106"/>
    </location>
</feature>
<dbReference type="AlphaFoldDB" id="A0A418XEU1"/>
<accession>A0A418XEU1</accession>
<proteinExistence type="predicted"/>
<dbReference type="InterPro" id="IPR013557">
    <property type="entry name" value="AntA/B_antirep"/>
</dbReference>
<evidence type="ECO:0008006" key="5">
    <source>
        <dbReference type="Google" id="ProtNLM"/>
    </source>
</evidence>